<dbReference type="WBParaSite" id="sdigi.contig958.g10055.t1">
    <property type="protein sequence ID" value="sdigi.contig958.g10055.t1"/>
    <property type="gene ID" value="sdigi.contig958.g10055"/>
</dbReference>
<keyword evidence="1" id="KW-1185">Reference proteome</keyword>
<dbReference type="Proteomes" id="UP000887581">
    <property type="component" value="Unplaced"/>
</dbReference>
<evidence type="ECO:0000313" key="1">
    <source>
        <dbReference type="Proteomes" id="UP000887581"/>
    </source>
</evidence>
<sequence>MHVCNSEYRLKTAGRRTDHDFSLYPKQNALDHTLLDCHSAERVNIDWNEKPKHGSNCFVCWLNRHLEHCVLMLCEDRSRNYRINGGRLWWIWDIRMISFTGY</sequence>
<accession>A0A915Q861</accession>
<evidence type="ECO:0000313" key="2">
    <source>
        <dbReference type="WBParaSite" id="sdigi.contig958.g10055.t1"/>
    </source>
</evidence>
<proteinExistence type="predicted"/>
<reference evidence="2" key="1">
    <citation type="submission" date="2022-11" db="UniProtKB">
        <authorList>
            <consortium name="WormBaseParasite"/>
        </authorList>
    </citation>
    <scope>IDENTIFICATION</scope>
</reference>
<name>A0A915Q861_9BILA</name>
<dbReference type="AlphaFoldDB" id="A0A915Q861"/>
<organism evidence="1 2">
    <name type="scientific">Setaria digitata</name>
    <dbReference type="NCBI Taxonomy" id="48799"/>
    <lineage>
        <taxon>Eukaryota</taxon>
        <taxon>Metazoa</taxon>
        <taxon>Ecdysozoa</taxon>
        <taxon>Nematoda</taxon>
        <taxon>Chromadorea</taxon>
        <taxon>Rhabditida</taxon>
        <taxon>Spirurina</taxon>
        <taxon>Spiruromorpha</taxon>
        <taxon>Filarioidea</taxon>
        <taxon>Setariidae</taxon>
        <taxon>Setaria</taxon>
    </lineage>
</organism>
<protein>
    <submittedName>
        <fullName evidence="2">Uncharacterized protein</fullName>
    </submittedName>
</protein>